<dbReference type="EMBL" id="AP009493">
    <property type="protein sequence ID" value="BAG23082.1"/>
    <property type="molecule type" value="Genomic_DNA"/>
</dbReference>
<dbReference type="PATRIC" id="fig|455632.4.peg.6413"/>
<dbReference type="KEGG" id="sgr:SGR_6253"/>
<dbReference type="AlphaFoldDB" id="B1W5C5"/>
<evidence type="ECO:0000259" key="1">
    <source>
        <dbReference type="Pfam" id="PF14243"/>
    </source>
</evidence>
<evidence type="ECO:0000313" key="3">
    <source>
        <dbReference type="Proteomes" id="UP000001685"/>
    </source>
</evidence>
<dbReference type="eggNOG" id="ENOG502Z879">
    <property type="taxonomic scope" value="Bacteria"/>
</dbReference>
<feature type="domain" description="ATP-grasp" evidence="1">
    <location>
        <begin position="144"/>
        <end position="290"/>
    </location>
</feature>
<organism evidence="2 3">
    <name type="scientific">Streptomyces griseus subsp. griseus (strain JCM 4626 / CBS 651.72 / NBRC 13350 / KCC S-0626 / ISP 5235)</name>
    <dbReference type="NCBI Taxonomy" id="455632"/>
    <lineage>
        <taxon>Bacteria</taxon>
        <taxon>Bacillati</taxon>
        <taxon>Actinomycetota</taxon>
        <taxon>Actinomycetes</taxon>
        <taxon>Kitasatosporales</taxon>
        <taxon>Streptomycetaceae</taxon>
        <taxon>Streptomyces</taxon>
    </lineage>
</organism>
<proteinExistence type="predicted"/>
<gene>
    <name evidence="2" type="ordered locus">SGR_6253</name>
</gene>
<dbReference type="InterPro" id="IPR025643">
    <property type="entry name" value="R2K_3"/>
</dbReference>
<accession>B1W5C5</accession>
<reference evidence="3" key="1">
    <citation type="journal article" date="2008" name="J. Bacteriol.">
        <title>Genome sequence of the streptomycin-producing microorganism Streptomyces griseus IFO 13350.</title>
        <authorList>
            <person name="Ohnishi Y."/>
            <person name="Ishikawa J."/>
            <person name="Hara H."/>
            <person name="Suzuki H."/>
            <person name="Ikenoya M."/>
            <person name="Ikeda H."/>
            <person name="Yamashita A."/>
            <person name="Hattori M."/>
            <person name="Horinouchi S."/>
        </authorList>
    </citation>
    <scope>NUCLEOTIDE SEQUENCE [LARGE SCALE GENOMIC DNA]</scope>
    <source>
        <strain evidence="3">JCM 4626 / NBRC 13350</strain>
    </source>
</reference>
<dbReference type="Pfam" id="PF14243">
    <property type="entry name" value="R2K_3"/>
    <property type="match status" value="1"/>
</dbReference>
<sequence length="296" mass="31405">MIGTSGRNGFLFCSDPLRPARPDPQFAGEVEAARAAGGRIALLDHDALLAGDPAGAVARVARDSGPYWYRGWMIPSARYAELEAALGTRGCTLLTGAAGYRRAHELPGWYEEFAALTPRSVWCPVAPGAPPPTADELARLAAPLGPGPGIVKDFVKSRKHEWHEACYVPDLVDRERLASVVGRFMELQGSFLAGGLVVRSFEPFVAGGEARVWWVDGEAVLVTAHPDTPGPVSVPGAAPWREAVGRLGLRWVTTDLALREDGVWRVVEVGDGQVSGLPAGAEAEVLFAALAGADPR</sequence>
<dbReference type="RefSeq" id="WP_003970572.1">
    <property type="nucleotide sequence ID" value="NC_010572.1"/>
</dbReference>
<dbReference type="Proteomes" id="UP000001685">
    <property type="component" value="Chromosome"/>
</dbReference>
<evidence type="ECO:0000313" key="2">
    <source>
        <dbReference type="EMBL" id="BAG23082.1"/>
    </source>
</evidence>
<dbReference type="HOGENOM" id="CLU_040789_0_0_11"/>
<name>B1W5C5_STRGG</name>
<protein>
    <recommendedName>
        <fullName evidence="1">ATP-grasp domain-containing protein</fullName>
    </recommendedName>
</protein>